<feature type="compositionally biased region" description="Basic residues" evidence="1">
    <location>
        <begin position="12"/>
        <end position="40"/>
    </location>
</feature>
<gene>
    <name evidence="3" type="ORF">H2200_011562</name>
</gene>
<evidence type="ECO:0000313" key="3">
    <source>
        <dbReference type="EMBL" id="KAJ9604039.1"/>
    </source>
</evidence>
<feature type="compositionally biased region" description="Low complexity" evidence="1">
    <location>
        <begin position="218"/>
        <end position="241"/>
    </location>
</feature>
<dbReference type="EMBL" id="JAPDRK010000020">
    <property type="protein sequence ID" value="KAJ9604039.1"/>
    <property type="molecule type" value="Genomic_DNA"/>
</dbReference>
<organism evidence="3 4">
    <name type="scientific">Cladophialophora chaetospira</name>
    <dbReference type="NCBI Taxonomy" id="386627"/>
    <lineage>
        <taxon>Eukaryota</taxon>
        <taxon>Fungi</taxon>
        <taxon>Dikarya</taxon>
        <taxon>Ascomycota</taxon>
        <taxon>Pezizomycotina</taxon>
        <taxon>Eurotiomycetes</taxon>
        <taxon>Chaetothyriomycetidae</taxon>
        <taxon>Chaetothyriales</taxon>
        <taxon>Herpotrichiellaceae</taxon>
        <taxon>Cladophialophora</taxon>
    </lineage>
</organism>
<evidence type="ECO:0000256" key="1">
    <source>
        <dbReference type="SAM" id="MobiDB-lite"/>
    </source>
</evidence>
<keyword evidence="2" id="KW-0472">Membrane</keyword>
<feature type="compositionally biased region" description="Polar residues" evidence="1">
    <location>
        <begin position="1"/>
        <end position="11"/>
    </location>
</feature>
<name>A0AA39CD98_9EURO</name>
<dbReference type="Proteomes" id="UP001172673">
    <property type="component" value="Unassembled WGS sequence"/>
</dbReference>
<comment type="caution">
    <text evidence="3">The sequence shown here is derived from an EMBL/GenBank/DDBJ whole genome shotgun (WGS) entry which is preliminary data.</text>
</comment>
<feature type="transmembrane region" description="Helical" evidence="2">
    <location>
        <begin position="411"/>
        <end position="432"/>
    </location>
</feature>
<keyword evidence="4" id="KW-1185">Reference proteome</keyword>
<feature type="region of interest" description="Disordered" evidence="1">
    <location>
        <begin position="176"/>
        <end position="278"/>
    </location>
</feature>
<evidence type="ECO:0000256" key="2">
    <source>
        <dbReference type="SAM" id="Phobius"/>
    </source>
</evidence>
<accession>A0AA39CD98</accession>
<feature type="compositionally biased region" description="Basic residues" evidence="1">
    <location>
        <begin position="259"/>
        <end position="271"/>
    </location>
</feature>
<protein>
    <submittedName>
        <fullName evidence="3">Uncharacterized protein</fullName>
    </submittedName>
</protein>
<evidence type="ECO:0000313" key="4">
    <source>
        <dbReference type="Proteomes" id="UP001172673"/>
    </source>
</evidence>
<feature type="region of interest" description="Disordered" evidence="1">
    <location>
        <begin position="1"/>
        <end position="40"/>
    </location>
</feature>
<dbReference type="AlphaFoldDB" id="A0AA39CD98"/>
<sequence length="454" mass="50380">MGTGRVQVNQRGQKKKIMRKHNREMKRREKKVRTGGLRRTHNGRNPIITITTETMVICSLIMLAVNLAWLGVLINRIFQQNPNVDVSLMTWISRAANAIDHNPGTVQFPLHHRSGQSTGERFRNRRRALSRENVSMRAYPDRNDQGSDPHPGTYHTQDMDPAEDFRARRSYLDDEAYHDSDSERNESHHSDTTPQHDHKNGKLSQGPAISAYNKFRSPRPSQSSQHSLYTDSSSETDSSSSIPYCTEPSALSFSYSGGRTKRRHHRPHHTSQRLLIPSNISDAAHTCQHLPARGPERIYHGNNVDGHSHLESFSHREANAIILALFGLGIAVIWILLSSSGSSMPSWPFPSADAGPLTRSPLLTTSPSLHLDVFVPMQTDLLVHPVNASSPATLYSPSSDLNSYGTTRSRVAIAFIGILVGGLGACVAFLLLKSLVCKGRPTASGRGWRGLFSI</sequence>
<keyword evidence="2" id="KW-0812">Transmembrane</keyword>
<feature type="compositionally biased region" description="Basic and acidic residues" evidence="1">
    <location>
        <begin position="176"/>
        <end position="200"/>
    </location>
</feature>
<reference evidence="3" key="1">
    <citation type="submission" date="2022-10" db="EMBL/GenBank/DDBJ databases">
        <title>Culturing micro-colonial fungi from biological soil crusts in the Mojave desert and describing Neophaeococcomyces mojavensis, and introducing the new genera and species Taxawa tesnikishii.</title>
        <authorList>
            <person name="Kurbessoian T."/>
            <person name="Stajich J.E."/>
        </authorList>
    </citation>
    <scope>NUCLEOTIDE SEQUENCE</scope>
    <source>
        <strain evidence="3">TK_41</strain>
    </source>
</reference>
<proteinExistence type="predicted"/>
<keyword evidence="2" id="KW-1133">Transmembrane helix</keyword>
<feature type="transmembrane region" description="Helical" evidence="2">
    <location>
        <begin position="54"/>
        <end position="74"/>
    </location>
</feature>
<feature type="transmembrane region" description="Helical" evidence="2">
    <location>
        <begin position="318"/>
        <end position="337"/>
    </location>
</feature>
<feature type="region of interest" description="Disordered" evidence="1">
    <location>
        <begin position="108"/>
        <end position="162"/>
    </location>
</feature>